<name>A0A132NJV2_9ACTN</name>
<feature type="non-terminal residue" evidence="2">
    <location>
        <position position="108"/>
    </location>
</feature>
<gene>
    <name evidence="2" type="ORF">TR74_04260</name>
</gene>
<dbReference type="RefSeq" id="WP_198532588.1">
    <property type="nucleotide sequence ID" value="NZ_JYIK01000531.1"/>
</dbReference>
<feature type="transmembrane region" description="Helical" evidence="1">
    <location>
        <begin position="64"/>
        <end position="87"/>
    </location>
</feature>
<feature type="transmembrane region" description="Helical" evidence="1">
    <location>
        <begin position="12"/>
        <end position="29"/>
    </location>
</feature>
<evidence type="ECO:0000313" key="3">
    <source>
        <dbReference type="Proteomes" id="UP000070598"/>
    </source>
</evidence>
<dbReference type="Proteomes" id="UP000070598">
    <property type="component" value="Unassembled WGS sequence"/>
</dbReference>
<evidence type="ECO:0000256" key="1">
    <source>
        <dbReference type="SAM" id="Phobius"/>
    </source>
</evidence>
<reference evidence="3" key="1">
    <citation type="submission" date="2015-02" db="EMBL/GenBank/DDBJ databases">
        <title>Physiological reanalysis, assessment of diazotrophy, and genome sequences of multiple isolates of Streptomyces thermoautotrophicus.</title>
        <authorList>
            <person name="MacKellar D.C."/>
            <person name="Lieber L."/>
            <person name="Norman J."/>
            <person name="Bolger A."/>
            <person name="Tobin C."/>
            <person name="Murray J.W."/>
            <person name="Friesen M."/>
            <person name="Prell J."/>
        </authorList>
    </citation>
    <scope>NUCLEOTIDE SEQUENCE [LARGE SCALE GENOMIC DNA]</scope>
    <source>
        <strain evidence="3">UBT1</strain>
    </source>
</reference>
<proteinExistence type="predicted"/>
<accession>A0A132NJV2</accession>
<keyword evidence="1" id="KW-0812">Transmembrane</keyword>
<sequence>MASKRVRVGPVLDVEVGWPVLLAVTWLWLTWKTLRLAGRVAWWAVRNPAKTVVLTVGLAVWARWGLPGLAVAGVVGVGVPVAVLLVVARDRFTRRLADGARSVWRRWV</sequence>
<organism evidence="2 3">
    <name type="scientific">Carbonactinospora thermoautotrophica</name>
    <dbReference type="NCBI Taxonomy" id="1469144"/>
    <lineage>
        <taxon>Bacteria</taxon>
        <taxon>Bacillati</taxon>
        <taxon>Actinomycetota</taxon>
        <taxon>Actinomycetes</taxon>
        <taxon>Kitasatosporales</taxon>
        <taxon>Carbonactinosporaceae</taxon>
        <taxon>Carbonactinospora</taxon>
    </lineage>
</organism>
<dbReference type="AlphaFoldDB" id="A0A132NJV2"/>
<dbReference type="PATRIC" id="fig|1469144.9.peg.4753"/>
<comment type="caution">
    <text evidence="2">The sequence shown here is derived from an EMBL/GenBank/DDBJ whole genome shotgun (WGS) entry which is preliminary data.</text>
</comment>
<dbReference type="EMBL" id="JYIK01000531">
    <property type="protein sequence ID" value="KWX10326.1"/>
    <property type="molecule type" value="Genomic_DNA"/>
</dbReference>
<keyword evidence="1" id="KW-1133">Transmembrane helix</keyword>
<keyword evidence="1" id="KW-0472">Membrane</keyword>
<protein>
    <submittedName>
        <fullName evidence="2">Uncharacterized protein</fullName>
    </submittedName>
</protein>
<evidence type="ECO:0000313" key="2">
    <source>
        <dbReference type="EMBL" id="KWX10326.1"/>
    </source>
</evidence>